<evidence type="ECO:0000313" key="2">
    <source>
        <dbReference type="EMBL" id="QTA89057.1"/>
    </source>
</evidence>
<proteinExistence type="predicted"/>
<gene>
    <name evidence="2" type="ORF">dnm_051050</name>
</gene>
<evidence type="ECO:0000256" key="1">
    <source>
        <dbReference type="SAM" id="MobiDB-lite"/>
    </source>
</evidence>
<keyword evidence="3" id="KW-1185">Reference proteome</keyword>
<evidence type="ECO:0000313" key="3">
    <source>
        <dbReference type="Proteomes" id="UP000663722"/>
    </source>
</evidence>
<dbReference type="Proteomes" id="UP000663722">
    <property type="component" value="Chromosome"/>
</dbReference>
<sequence length="40" mass="4654">MERQHHDHNQNRCKKSLSHFSNLPLSPIKKIGKFSADPLN</sequence>
<reference evidence="2" key="1">
    <citation type="journal article" date="2021" name="Microb. Physiol.">
        <title>Proteogenomic Insights into the Physiology of Marine, Sulfate-Reducing, Filamentous Desulfonema limicola and Desulfonema magnum.</title>
        <authorList>
            <person name="Schnaars V."/>
            <person name="Wohlbrand L."/>
            <person name="Scheve S."/>
            <person name="Hinrichs C."/>
            <person name="Reinhardt R."/>
            <person name="Rabus R."/>
        </authorList>
    </citation>
    <scope>NUCLEOTIDE SEQUENCE</scope>
    <source>
        <strain evidence="2">4be13</strain>
    </source>
</reference>
<feature type="compositionally biased region" description="Basic and acidic residues" evidence="1">
    <location>
        <begin position="1"/>
        <end position="10"/>
    </location>
</feature>
<dbReference type="EMBL" id="CP061800">
    <property type="protein sequence ID" value="QTA89057.1"/>
    <property type="molecule type" value="Genomic_DNA"/>
</dbReference>
<protein>
    <submittedName>
        <fullName evidence="2">Uncharacterized protein</fullName>
    </submittedName>
</protein>
<organism evidence="2 3">
    <name type="scientific">Desulfonema magnum</name>
    <dbReference type="NCBI Taxonomy" id="45655"/>
    <lineage>
        <taxon>Bacteria</taxon>
        <taxon>Pseudomonadati</taxon>
        <taxon>Thermodesulfobacteriota</taxon>
        <taxon>Desulfobacteria</taxon>
        <taxon>Desulfobacterales</taxon>
        <taxon>Desulfococcaceae</taxon>
        <taxon>Desulfonema</taxon>
    </lineage>
</organism>
<dbReference type="AlphaFoldDB" id="A0A975BPI2"/>
<feature type="region of interest" description="Disordered" evidence="1">
    <location>
        <begin position="1"/>
        <end position="24"/>
    </location>
</feature>
<name>A0A975BPI2_9BACT</name>
<dbReference type="KEGG" id="dmm:dnm_051050"/>
<accession>A0A975BPI2</accession>